<protein>
    <submittedName>
        <fullName evidence="7">HTH-type transcriptional repressor FabR</fullName>
    </submittedName>
</protein>
<evidence type="ECO:0000256" key="4">
    <source>
        <dbReference type="PROSITE-ProRule" id="PRU00335"/>
    </source>
</evidence>
<accession>A0A7K0C0Y2</accession>
<gene>
    <name evidence="7" type="primary">fabR_2</name>
    <name evidence="7" type="ORF">ACRB68_52200</name>
</gene>
<evidence type="ECO:0000256" key="2">
    <source>
        <dbReference type="ARBA" id="ARBA00023125"/>
    </source>
</evidence>
<keyword evidence="1" id="KW-0805">Transcription regulation</keyword>
<keyword evidence="8" id="KW-1185">Reference proteome</keyword>
<dbReference type="AlphaFoldDB" id="A0A7K0C0Y2"/>
<proteinExistence type="predicted"/>
<evidence type="ECO:0000313" key="8">
    <source>
        <dbReference type="Proteomes" id="UP000487268"/>
    </source>
</evidence>
<dbReference type="InterPro" id="IPR025996">
    <property type="entry name" value="MT1864/Rv1816-like_C"/>
</dbReference>
<evidence type="ECO:0000256" key="1">
    <source>
        <dbReference type="ARBA" id="ARBA00023015"/>
    </source>
</evidence>
<dbReference type="InterPro" id="IPR036271">
    <property type="entry name" value="Tet_transcr_reg_TetR-rel_C_sf"/>
</dbReference>
<organism evidence="7 8">
    <name type="scientific">Actinomadura macrotermitis</name>
    <dbReference type="NCBI Taxonomy" id="2585200"/>
    <lineage>
        <taxon>Bacteria</taxon>
        <taxon>Bacillati</taxon>
        <taxon>Actinomycetota</taxon>
        <taxon>Actinomycetes</taxon>
        <taxon>Streptosporangiales</taxon>
        <taxon>Thermomonosporaceae</taxon>
        <taxon>Actinomadura</taxon>
    </lineage>
</organism>
<dbReference type="EMBL" id="WEGH01000003">
    <property type="protein sequence ID" value="MQY07121.1"/>
    <property type="molecule type" value="Genomic_DNA"/>
</dbReference>
<dbReference type="Pfam" id="PF00440">
    <property type="entry name" value="TetR_N"/>
    <property type="match status" value="1"/>
</dbReference>
<dbReference type="RefSeq" id="WP_153536750.1">
    <property type="nucleotide sequence ID" value="NZ_WEGH01000003.1"/>
</dbReference>
<dbReference type="InterPro" id="IPR001647">
    <property type="entry name" value="HTH_TetR"/>
</dbReference>
<name>A0A7K0C0Y2_9ACTN</name>
<keyword evidence="2 4" id="KW-0238">DNA-binding</keyword>
<feature type="region of interest" description="Disordered" evidence="5">
    <location>
        <begin position="1"/>
        <end position="22"/>
    </location>
</feature>
<dbReference type="Gene3D" id="1.10.357.10">
    <property type="entry name" value="Tetracycline Repressor, domain 2"/>
    <property type="match status" value="1"/>
</dbReference>
<feature type="domain" description="HTH tetR-type" evidence="6">
    <location>
        <begin position="24"/>
        <end position="85"/>
    </location>
</feature>
<feature type="DNA-binding region" description="H-T-H motif" evidence="4">
    <location>
        <begin position="48"/>
        <end position="67"/>
    </location>
</feature>
<dbReference type="SUPFAM" id="SSF48498">
    <property type="entry name" value="Tetracyclin repressor-like, C-terminal domain"/>
    <property type="match status" value="1"/>
</dbReference>
<keyword evidence="3" id="KW-0804">Transcription</keyword>
<dbReference type="Pfam" id="PF13305">
    <property type="entry name" value="TetR_C_33"/>
    <property type="match status" value="1"/>
</dbReference>
<dbReference type="Proteomes" id="UP000487268">
    <property type="component" value="Unassembled WGS sequence"/>
</dbReference>
<dbReference type="OrthoDB" id="8222629at2"/>
<dbReference type="GO" id="GO:0000976">
    <property type="term" value="F:transcription cis-regulatory region binding"/>
    <property type="evidence" value="ECO:0007669"/>
    <property type="project" value="TreeGrafter"/>
</dbReference>
<dbReference type="PANTHER" id="PTHR30055">
    <property type="entry name" value="HTH-TYPE TRANSCRIPTIONAL REGULATOR RUTR"/>
    <property type="match status" value="1"/>
</dbReference>
<dbReference type="InterPro" id="IPR050109">
    <property type="entry name" value="HTH-type_TetR-like_transc_reg"/>
</dbReference>
<dbReference type="InterPro" id="IPR009057">
    <property type="entry name" value="Homeodomain-like_sf"/>
</dbReference>
<comment type="caution">
    <text evidence="7">The sequence shown here is derived from an EMBL/GenBank/DDBJ whole genome shotgun (WGS) entry which is preliminary data.</text>
</comment>
<evidence type="ECO:0000256" key="3">
    <source>
        <dbReference type="ARBA" id="ARBA00023163"/>
    </source>
</evidence>
<sequence length="210" mass="22268">MRRVNDEESPAPGARRRNPRGEGARLRGELLEAAVRLLEAPDGAAALTLRAVAREAGVAAPSVYRHFPDRNALVEAAVAGCFARLDDLLLRAAAGAPGPEEALRACCAAYCRFGFEHPGQYRALFSADLPWDEPAPALDGRGAGVFGRLVDAVRACADAGAARPGDAFAMATNVWVALHGIVSLRTSRPRFPWPPVEELIEAALAGQVRP</sequence>
<evidence type="ECO:0000259" key="6">
    <source>
        <dbReference type="PROSITE" id="PS50977"/>
    </source>
</evidence>
<evidence type="ECO:0000313" key="7">
    <source>
        <dbReference type="EMBL" id="MQY07121.1"/>
    </source>
</evidence>
<dbReference type="PANTHER" id="PTHR30055:SF234">
    <property type="entry name" value="HTH-TYPE TRANSCRIPTIONAL REGULATOR BETI"/>
    <property type="match status" value="1"/>
</dbReference>
<evidence type="ECO:0000256" key="5">
    <source>
        <dbReference type="SAM" id="MobiDB-lite"/>
    </source>
</evidence>
<dbReference type="SUPFAM" id="SSF46689">
    <property type="entry name" value="Homeodomain-like"/>
    <property type="match status" value="1"/>
</dbReference>
<reference evidence="7 8" key="1">
    <citation type="submission" date="2019-10" db="EMBL/GenBank/DDBJ databases">
        <title>Actinomadura rubteroloni sp. nov. and Actinomadura macrotermitis sp. nov., isolated from the gut of fungus growing-termite Macrotermes natalensis.</title>
        <authorList>
            <person name="Benndorf R."/>
            <person name="Martin K."/>
            <person name="Kuefner M."/>
            <person name="De Beer W."/>
            <person name="Kaster A.-K."/>
            <person name="Vollmers J."/>
            <person name="Poulsen M."/>
            <person name="Beemelmanns C."/>
        </authorList>
    </citation>
    <scope>NUCLEOTIDE SEQUENCE [LARGE SCALE GENOMIC DNA]</scope>
    <source>
        <strain evidence="7 8">RB68</strain>
    </source>
</reference>
<dbReference type="GO" id="GO:0003700">
    <property type="term" value="F:DNA-binding transcription factor activity"/>
    <property type="evidence" value="ECO:0007669"/>
    <property type="project" value="TreeGrafter"/>
</dbReference>
<dbReference type="PROSITE" id="PS50977">
    <property type="entry name" value="HTH_TETR_2"/>
    <property type="match status" value="1"/>
</dbReference>